<evidence type="ECO:0000256" key="13">
    <source>
        <dbReference type="SAM" id="MobiDB-lite"/>
    </source>
</evidence>
<dbReference type="InterPro" id="IPR042296">
    <property type="entry name" value="tRNA_met_Trm1_C"/>
</dbReference>
<keyword evidence="4 12" id="KW-0949">S-adenosyl-L-methionine</keyword>
<keyword evidence="5 12" id="KW-0819">tRNA processing</keyword>
<dbReference type="GO" id="GO:0005634">
    <property type="term" value="C:nucleus"/>
    <property type="evidence" value="ECO:0007669"/>
    <property type="project" value="TreeGrafter"/>
</dbReference>
<comment type="catalytic activity">
    <reaction evidence="8">
        <text>guanosine(26) in tRNA + 2 S-adenosyl-L-methionine = N(2)-dimethylguanosine(26) in tRNA + 2 S-adenosyl-L-homocysteine + 2 H(+)</text>
        <dbReference type="Rhea" id="RHEA:43140"/>
        <dbReference type="Rhea" id="RHEA-COMP:10359"/>
        <dbReference type="Rhea" id="RHEA-COMP:10360"/>
        <dbReference type="ChEBI" id="CHEBI:15378"/>
        <dbReference type="ChEBI" id="CHEBI:57856"/>
        <dbReference type="ChEBI" id="CHEBI:59789"/>
        <dbReference type="ChEBI" id="CHEBI:74269"/>
        <dbReference type="ChEBI" id="CHEBI:74513"/>
        <dbReference type="EC" id="2.1.1.216"/>
    </reaction>
</comment>
<keyword evidence="1 12" id="KW-0820">tRNA-binding</keyword>
<dbReference type="AlphaFoldDB" id="A0AA38RM14"/>
<feature type="compositionally biased region" description="Low complexity" evidence="13">
    <location>
        <begin position="1"/>
        <end position="13"/>
    </location>
</feature>
<evidence type="ECO:0000256" key="10">
    <source>
        <dbReference type="ARBA" id="ARBA00082896"/>
    </source>
</evidence>
<evidence type="ECO:0000256" key="7">
    <source>
        <dbReference type="ARBA" id="ARBA00039099"/>
    </source>
</evidence>
<accession>A0AA38RM14</accession>
<evidence type="ECO:0000256" key="3">
    <source>
        <dbReference type="ARBA" id="ARBA00022679"/>
    </source>
</evidence>
<dbReference type="PANTHER" id="PTHR10631:SF3">
    <property type="entry name" value="TRNA (GUANINE(26)-N(2))-DIMETHYLTRANSFERASE"/>
    <property type="match status" value="1"/>
</dbReference>
<proteinExistence type="inferred from homology"/>
<name>A0AA38RM14_9PEZI</name>
<dbReference type="InterPro" id="IPR002905">
    <property type="entry name" value="Trm1"/>
</dbReference>
<evidence type="ECO:0000256" key="11">
    <source>
        <dbReference type="ARBA" id="ARBA00083299"/>
    </source>
</evidence>
<keyword evidence="6 12" id="KW-0694">RNA-binding</keyword>
<dbReference type="PANTHER" id="PTHR10631">
    <property type="entry name" value="N 2 ,N 2 -DIMETHYLGUANOSINE TRNA METHYLTRANSFERASE"/>
    <property type="match status" value="1"/>
</dbReference>
<keyword evidence="3 12" id="KW-0808">Transferase</keyword>
<dbReference type="GO" id="GO:0000049">
    <property type="term" value="F:tRNA binding"/>
    <property type="evidence" value="ECO:0007669"/>
    <property type="project" value="UniProtKB-UniRule"/>
</dbReference>
<feature type="region of interest" description="Disordered" evidence="13">
    <location>
        <begin position="1"/>
        <end position="24"/>
    </location>
</feature>
<evidence type="ECO:0000256" key="1">
    <source>
        <dbReference type="ARBA" id="ARBA00022555"/>
    </source>
</evidence>
<keyword evidence="2 12" id="KW-0489">Methyltransferase</keyword>
<feature type="compositionally biased region" description="Basic and acidic residues" evidence="13">
    <location>
        <begin position="648"/>
        <end position="662"/>
    </location>
</feature>
<reference evidence="14" key="1">
    <citation type="submission" date="2022-07" db="EMBL/GenBank/DDBJ databases">
        <title>Fungi with potential for degradation of polypropylene.</title>
        <authorList>
            <person name="Gostincar C."/>
        </authorList>
    </citation>
    <scope>NUCLEOTIDE SEQUENCE</scope>
    <source>
        <strain evidence="14">EXF-13308</strain>
    </source>
</reference>
<evidence type="ECO:0000313" key="15">
    <source>
        <dbReference type="Proteomes" id="UP001174694"/>
    </source>
</evidence>
<dbReference type="SUPFAM" id="SSF53335">
    <property type="entry name" value="S-adenosyl-L-methionine-dependent methyltransferases"/>
    <property type="match status" value="1"/>
</dbReference>
<feature type="region of interest" description="Disordered" evidence="13">
    <location>
        <begin position="648"/>
        <end position="671"/>
    </location>
</feature>
<evidence type="ECO:0000256" key="2">
    <source>
        <dbReference type="ARBA" id="ARBA00022603"/>
    </source>
</evidence>
<evidence type="ECO:0000256" key="6">
    <source>
        <dbReference type="ARBA" id="ARBA00022884"/>
    </source>
</evidence>
<comment type="caution">
    <text evidence="14">The sequence shown here is derived from an EMBL/GenBank/DDBJ whole genome shotgun (WGS) entry which is preliminary data.</text>
</comment>
<protein>
    <recommendedName>
        <fullName evidence="7">tRNA (guanine(26)-N(2))-dimethyltransferase</fullName>
        <ecNumber evidence="7">2.1.1.216</ecNumber>
    </recommendedName>
    <alternativeName>
        <fullName evidence="10">tRNA 2,2-dimethylguanosine-26 methyltransferase</fullName>
    </alternativeName>
    <alternativeName>
        <fullName evidence="9">tRNA(guanine-26,N(2)-N(2)) methyltransferase</fullName>
    </alternativeName>
    <alternativeName>
        <fullName evidence="11">tRNA(m(2,2)G26)dimethyltransferase</fullName>
    </alternativeName>
</protein>
<dbReference type="Gene3D" id="3.30.56.70">
    <property type="entry name" value="N2,N2-dimethylguanosine tRNA methyltransferase, C-terminal domain"/>
    <property type="match status" value="1"/>
</dbReference>
<keyword evidence="15" id="KW-1185">Reference proteome</keyword>
<evidence type="ECO:0000256" key="9">
    <source>
        <dbReference type="ARBA" id="ARBA00077143"/>
    </source>
</evidence>
<dbReference type="FunFam" id="3.30.56.70:FF:000001">
    <property type="entry name" value="tRNA (guanine(26)-N(2))-dimethyltransferase"/>
    <property type="match status" value="1"/>
</dbReference>
<feature type="region of interest" description="Disordered" evidence="13">
    <location>
        <begin position="91"/>
        <end position="196"/>
    </location>
</feature>
<dbReference type="Gene3D" id="3.40.50.150">
    <property type="entry name" value="Vaccinia Virus protein VP39"/>
    <property type="match status" value="1"/>
</dbReference>
<evidence type="ECO:0000256" key="4">
    <source>
        <dbReference type="ARBA" id="ARBA00022691"/>
    </source>
</evidence>
<dbReference type="Proteomes" id="UP001174694">
    <property type="component" value="Unassembled WGS sequence"/>
</dbReference>
<dbReference type="EMBL" id="JANBVO010000040">
    <property type="protein sequence ID" value="KAJ9136481.1"/>
    <property type="molecule type" value="Genomic_DNA"/>
</dbReference>
<dbReference type="InterPro" id="IPR029063">
    <property type="entry name" value="SAM-dependent_MTases_sf"/>
</dbReference>
<dbReference type="GO" id="GO:0160104">
    <property type="term" value="F:tRNA (guanine(26)-N2)-dimethyltransferase activity"/>
    <property type="evidence" value="ECO:0007669"/>
    <property type="project" value="UniProtKB-EC"/>
</dbReference>
<organism evidence="14 15">
    <name type="scientific">Pleurostoma richardsiae</name>
    <dbReference type="NCBI Taxonomy" id="41990"/>
    <lineage>
        <taxon>Eukaryota</taxon>
        <taxon>Fungi</taxon>
        <taxon>Dikarya</taxon>
        <taxon>Ascomycota</taxon>
        <taxon>Pezizomycotina</taxon>
        <taxon>Sordariomycetes</taxon>
        <taxon>Sordariomycetidae</taxon>
        <taxon>Calosphaeriales</taxon>
        <taxon>Pleurostomataceae</taxon>
        <taxon>Pleurostoma</taxon>
    </lineage>
</organism>
<dbReference type="GO" id="GO:0002940">
    <property type="term" value="P:tRNA N2-guanine methylation"/>
    <property type="evidence" value="ECO:0007669"/>
    <property type="project" value="TreeGrafter"/>
</dbReference>
<feature type="compositionally biased region" description="Basic and acidic residues" evidence="13">
    <location>
        <begin position="91"/>
        <end position="100"/>
    </location>
</feature>
<evidence type="ECO:0000256" key="8">
    <source>
        <dbReference type="ARBA" id="ARBA00051897"/>
    </source>
</evidence>
<dbReference type="Pfam" id="PF02005">
    <property type="entry name" value="TRM"/>
    <property type="match status" value="2"/>
</dbReference>
<comment type="similarity">
    <text evidence="12">Belongs to the class I-like SAM-binding methyltransferase superfamily. Trm1 family.</text>
</comment>
<feature type="compositionally biased region" description="Basic and acidic residues" evidence="13">
    <location>
        <begin position="107"/>
        <end position="119"/>
    </location>
</feature>
<dbReference type="NCBIfam" id="TIGR00308">
    <property type="entry name" value="TRM1"/>
    <property type="match status" value="1"/>
</dbReference>
<sequence length="671" mass="73954">MASAAQPLHAAPAENQIVEHGGKRFTTVREGRAFILVPENAKTASDGATAVKDGETVQQVFYNPIQQFNRDLTVLAISAYGKKVVQAKKDAFTKRKEQSAGKKRKRGNEPDNRPEKVGKTSDGSVSQPAVTPEVPQQGDISMAGAGEDQISSERKDGKPEKELGQEQTDGPDTVAKTPEIRETATPTNGHDRQQHTPKFTILDALSATGLRALRYAHELPFVTQVTANDLLPTATETIKLNALHNGVQDKINVTQGDALAHMYGLISRELSQKDPKKPWKSDKYDVIDLDPYGTAATFLDAAVQAVRDDGGLLCVTCTDAGVWASNGYPEKAFALYGGVPIKGWHSHEVGLRLILNAIATSAARYGLAMEPLLSLSIDYYARVFVRIWKSPAKVKFHAGKTMIVYNCDSGCGAWKTQLLVRNRPTTNKRGTGIFYKHTFSAAPTADQHCDHCGFKMHLAGPMYAGRLHSREFIQDILDGLSEVPKDVYGTTERIKGMLTTALEEYLEAPPEKVPHAEEPLEEDPTAATEPYPFFFGSQQISRSLHCATPSENALRGALRHLGYRVTRSHCKPGSIKTDAPWSVIWHVMKEWIRQKAPVKTENIKQGTAAYGLLKLGEEASEAKSSAISKEEDAQEVIFDEQLGREENKEKLVRYQMNPRKDWGPMNRARGK</sequence>
<evidence type="ECO:0000256" key="12">
    <source>
        <dbReference type="PROSITE-ProRule" id="PRU00958"/>
    </source>
</evidence>
<evidence type="ECO:0000313" key="14">
    <source>
        <dbReference type="EMBL" id="KAJ9136481.1"/>
    </source>
</evidence>
<dbReference type="EC" id="2.1.1.216" evidence="7"/>
<dbReference type="PROSITE" id="PS51626">
    <property type="entry name" value="SAM_MT_TRM1"/>
    <property type="match status" value="1"/>
</dbReference>
<feature type="compositionally biased region" description="Basic and acidic residues" evidence="13">
    <location>
        <begin position="151"/>
        <end position="164"/>
    </location>
</feature>
<evidence type="ECO:0000256" key="5">
    <source>
        <dbReference type="ARBA" id="ARBA00022694"/>
    </source>
</evidence>
<gene>
    <name evidence="14" type="ORF">NKR23_g9857</name>
</gene>